<dbReference type="InterPro" id="IPR036390">
    <property type="entry name" value="WH_DNA-bd_sf"/>
</dbReference>
<organism evidence="7 8">
    <name type="scientific">Azohydromonas lata</name>
    <dbReference type="NCBI Taxonomy" id="45677"/>
    <lineage>
        <taxon>Bacteria</taxon>
        <taxon>Pseudomonadati</taxon>
        <taxon>Pseudomonadota</taxon>
        <taxon>Betaproteobacteria</taxon>
        <taxon>Burkholderiales</taxon>
        <taxon>Sphaerotilaceae</taxon>
        <taxon>Azohydromonas</taxon>
    </lineage>
</organism>
<evidence type="ECO:0000256" key="4">
    <source>
        <dbReference type="SAM" id="MobiDB-lite"/>
    </source>
</evidence>
<dbReference type="InterPro" id="IPR050707">
    <property type="entry name" value="HTH_MetabolicPath_Reg"/>
</dbReference>
<feature type="domain" description="HTH iclR-type" evidence="5">
    <location>
        <begin position="34"/>
        <end position="95"/>
    </location>
</feature>
<dbReference type="InterPro" id="IPR036388">
    <property type="entry name" value="WH-like_DNA-bd_sf"/>
</dbReference>
<dbReference type="PANTHER" id="PTHR30136">
    <property type="entry name" value="HELIX-TURN-HELIX TRANSCRIPTIONAL REGULATOR, ICLR FAMILY"/>
    <property type="match status" value="1"/>
</dbReference>
<sequence>MNNPAVIASRARRSAGQPAAAPQGENAPAQPSLVPAVARALTLLERIAQARTPLTLARLATELGYPKSSVHGLCNTLVSFGYLRRQADGSFILGARVMRLAEAFVSCTQVTDEFNALWKTTAGGAHDETIILSVLNGAEVVYVAARPGRRPLGLAFTVGMRLPAHLAATGKAMLAHQSPERLGHLFPTDPLPSMASKGPLTRAALRRELRATRERGYSIDDEGVREGVYCMGAPVFDAAGQAVAGVGVCINKSMLGTDGGARHLEVVLGTARELTQRLGGSVPQVSRDNVKQGGGA</sequence>
<dbReference type="SUPFAM" id="SSF46785">
    <property type="entry name" value="Winged helix' DNA-binding domain"/>
    <property type="match status" value="1"/>
</dbReference>
<accession>A0ABU5IN54</accession>
<dbReference type="PROSITE" id="PS51078">
    <property type="entry name" value="ICLR_ED"/>
    <property type="match status" value="1"/>
</dbReference>
<gene>
    <name evidence="7" type="ORF">SM757_27510</name>
</gene>
<keyword evidence="1" id="KW-0805">Transcription regulation</keyword>
<keyword evidence="2" id="KW-0238">DNA-binding</keyword>
<dbReference type="Gene3D" id="1.10.10.10">
    <property type="entry name" value="Winged helix-like DNA-binding domain superfamily/Winged helix DNA-binding domain"/>
    <property type="match status" value="1"/>
</dbReference>
<dbReference type="InterPro" id="IPR014757">
    <property type="entry name" value="Tscrpt_reg_IclR_C"/>
</dbReference>
<dbReference type="Pfam" id="PF09339">
    <property type="entry name" value="HTH_IclR"/>
    <property type="match status" value="1"/>
</dbReference>
<comment type="caution">
    <text evidence="7">The sequence shown here is derived from an EMBL/GenBank/DDBJ whole genome shotgun (WGS) entry which is preliminary data.</text>
</comment>
<dbReference type="RefSeq" id="WP_322467827.1">
    <property type="nucleotide sequence ID" value="NZ_JAXOJX010000066.1"/>
</dbReference>
<name>A0ABU5IN54_9BURK</name>
<evidence type="ECO:0000256" key="1">
    <source>
        <dbReference type="ARBA" id="ARBA00023015"/>
    </source>
</evidence>
<protein>
    <submittedName>
        <fullName evidence="7">IclR family transcriptional regulator</fullName>
    </submittedName>
</protein>
<dbReference type="Gene3D" id="3.30.450.40">
    <property type="match status" value="1"/>
</dbReference>
<feature type="region of interest" description="Disordered" evidence="4">
    <location>
        <begin position="1"/>
        <end position="30"/>
    </location>
</feature>
<dbReference type="InterPro" id="IPR029016">
    <property type="entry name" value="GAF-like_dom_sf"/>
</dbReference>
<evidence type="ECO:0000256" key="3">
    <source>
        <dbReference type="ARBA" id="ARBA00023163"/>
    </source>
</evidence>
<keyword evidence="3" id="KW-0804">Transcription</keyword>
<dbReference type="EMBL" id="JAXOJX010000066">
    <property type="protein sequence ID" value="MDZ5460333.1"/>
    <property type="molecule type" value="Genomic_DNA"/>
</dbReference>
<dbReference type="PANTHER" id="PTHR30136:SF24">
    <property type="entry name" value="HTH-TYPE TRANSCRIPTIONAL REPRESSOR ALLR"/>
    <property type="match status" value="1"/>
</dbReference>
<evidence type="ECO:0000259" key="6">
    <source>
        <dbReference type="PROSITE" id="PS51078"/>
    </source>
</evidence>
<reference evidence="7 8" key="1">
    <citation type="submission" date="2023-11" db="EMBL/GenBank/DDBJ databases">
        <title>Draft genome of Azohydromonas lata strain H1 (DSM1123), a polyhydroxyalkanoate producer.</title>
        <authorList>
            <person name="Traversa D."/>
            <person name="D'Addabbo P."/>
            <person name="Pazzani C."/>
            <person name="Manzari C."/>
            <person name="Chiara M."/>
            <person name="Scrascia M."/>
        </authorList>
    </citation>
    <scope>NUCLEOTIDE SEQUENCE [LARGE SCALE GENOMIC DNA]</scope>
    <source>
        <strain evidence="7 8">H1</strain>
    </source>
</reference>
<evidence type="ECO:0000256" key="2">
    <source>
        <dbReference type="ARBA" id="ARBA00023125"/>
    </source>
</evidence>
<feature type="domain" description="IclR-ED" evidence="6">
    <location>
        <begin position="96"/>
        <end position="280"/>
    </location>
</feature>
<keyword evidence="8" id="KW-1185">Reference proteome</keyword>
<evidence type="ECO:0000259" key="5">
    <source>
        <dbReference type="PROSITE" id="PS51077"/>
    </source>
</evidence>
<dbReference type="Pfam" id="PF01614">
    <property type="entry name" value="IclR_C"/>
    <property type="match status" value="1"/>
</dbReference>
<dbReference type="SUPFAM" id="SSF55781">
    <property type="entry name" value="GAF domain-like"/>
    <property type="match status" value="1"/>
</dbReference>
<dbReference type="InterPro" id="IPR005471">
    <property type="entry name" value="Tscrpt_reg_IclR_N"/>
</dbReference>
<proteinExistence type="predicted"/>
<dbReference type="Proteomes" id="UP001293718">
    <property type="component" value="Unassembled WGS sequence"/>
</dbReference>
<dbReference type="PROSITE" id="PS51077">
    <property type="entry name" value="HTH_ICLR"/>
    <property type="match status" value="1"/>
</dbReference>
<evidence type="ECO:0000313" key="7">
    <source>
        <dbReference type="EMBL" id="MDZ5460333.1"/>
    </source>
</evidence>
<evidence type="ECO:0000313" key="8">
    <source>
        <dbReference type="Proteomes" id="UP001293718"/>
    </source>
</evidence>
<dbReference type="SMART" id="SM00346">
    <property type="entry name" value="HTH_ICLR"/>
    <property type="match status" value="1"/>
</dbReference>